<evidence type="ECO:0008006" key="4">
    <source>
        <dbReference type="Google" id="ProtNLM"/>
    </source>
</evidence>
<evidence type="ECO:0000313" key="3">
    <source>
        <dbReference type="Proteomes" id="UP000552615"/>
    </source>
</evidence>
<gene>
    <name evidence="2" type="ORF">HHL20_07045</name>
</gene>
<feature type="compositionally biased region" description="Polar residues" evidence="1">
    <location>
        <begin position="32"/>
        <end position="46"/>
    </location>
</feature>
<protein>
    <recommendedName>
        <fullName evidence="4">Lipoprotein</fullName>
    </recommendedName>
</protein>
<keyword evidence="3" id="KW-1185">Reference proteome</keyword>
<dbReference type="PROSITE" id="PS51257">
    <property type="entry name" value="PROKAR_LIPOPROTEIN"/>
    <property type="match status" value="1"/>
</dbReference>
<feature type="compositionally biased region" description="Basic and acidic residues" evidence="1">
    <location>
        <begin position="47"/>
        <end position="66"/>
    </location>
</feature>
<organism evidence="2 3">
    <name type="scientific">Chryseobacterium cheonjiense</name>
    <dbReference type="NCBI Taxonomy" id="2728845"/>
    <lineage>
        <taxon>Bacteria</taxon>
        <taxon>Pseudomonadati</taxon>
        <taxon>Bacteroidota</taxon>
        <taxon>Flavobacteriia</taxon>
        <taxon>Flavobacteriales</taxon>
        <taxon>Weeksellaceae</taxon>
        <taxon>Chryseobacterium group</taxon>
        <taxon>Chryseobacterium</taxon>
    </lineage>
</organism>
<proteinExistence type="predicted"/>
<evidence type="ECO:0000313" key="2">
    <source>
        <dbReference type="EMBL" id="NML57097.1"/>
    </source>
</evidence>
<dbReference type="AlphaFoldDB" id="A0A7Y0A5K1"/>
<dbReference type="RefSeq" id="WP_169230450.1">
    <property type="nucleotide sequence ID" value="NZ_JABBGF010000001.1"/>
</dbReference>
<dbReference type="EMBL" id="JABBGF010000001">
    <property type="protein sequence ID" value="NML57097.1"/>
    <property type="molecule type" value="Genomic_DNA"/>
</dbReference>
<dbReference type="Proteomes" id="UP000552615">
    <property type="component" value="Unassembled WGS sequence"/>
</dbReference>
<reference evidence="2 3" key="1">
    <citation type="submission" date="2020-04" db="EMBL/GenBank/DDBJ databases">
        <title>Chryseobacterium sp. RJ-7-14 sp. nov., isolated from Jeju soil.</title>
        <authorList>
            <person name="Dahal R.H."/>
            <person name="Chaudhary D.K."/>
        </authorList>
    </citation>
    <scope>NUCLEOTIDE SEQUENCE [LARGE SCALE GENOMIC DNA]</scope>
    <source>
        <strain evidence="2 3">RJ-7-14</strain>
    </source>
</reference>
<accession>A0A7Y0A5K1</accession>
<comment type="caution">
    <text evidence="2">The sequence shown here is derived from an EMBL/GenBank/DDBJ whole genome shotgun (WGS) entry which is preliminary data.</text>
</comment>
<sequence>MKKLILTACGIALLTACTKSETQYIDQANKEQSVNNRASDTINTLEQRSDTVRMQDSLKDVHTDNE</sequence>
<evidence type="ECO:0000256" key="1">
    <source>
        <dbReference type="SAM" id="MobiDB-lite"/>
    </source>
</evidence>
<feature type="region of interest" description="Disordered" evidence="1">
    <location>
        <begin position="32"/>
        <end position="66"/>
    </location>
</feature>
<name>A0A7Y0A5K1_9FLAO</name>